<keyword evidence="3" id="KW-0813">Transport</keyword>
<dbReference type="OrthoDB" id="8941712at2759"/>
<dbReference type="GO" id="GO:0004859">
    <property type="term" value="F:phospholipase inhibitor activity"/>
    <property type="evidence" value="ECO:0007669"/>
    <property type="project" value="TreeGrafter"/>
</dbReference>
<dbReference type="GO" id="GO:0006869">
    <property type="term" value="P:lipid transport"/>
    <property type="evidence" value="ECO:0007669"/>
    <property type="project" value="UniProtKB-KW"/>
</dbReference>
<dbReference type="Gene3D" id="4.10.260.30">
    <property type="entry name" value="Apolipoprotein C-I"/>
    <property type="match status" value="1"/>
</dbReference>
<evidence type="ECO:0000256" key="1">
    <source>
        <dbReference type="ARBA" id="ARBA00004613"/>
    </source>
</evidence>
<keyword evidence="5 7" id="KW-0732">Signal</keyword>
<reference evidence="8" key="1">
    <citation type="submission" date="2025-08" db="UniProtKB">
        <authorList>
            <consortium name="Ensembl"/>
        </authorList>
    </citation>
    <scope>IDENTIFICATION</scope>
</reference>
<dbReference type="GO" id="GO:0005504">
    <property type="term" value="F:fatty acid binding"/>
    <property type="evidence" value="ECO:0007669"/>
    <property type="project" value="TreeGrafter"/>
</dbReference>
<dbReference type="KEGG" id="kmr:108235351"/>
<dbReference type="RefSeq" id="XP_017270782.1">
    <property type="nucleotide sequence ID" value="XM_017415293.3"/>
</dbReference>
<dbReference type="GO" id="GO:0042157">
    <property type="term" value="P:lipoprotein metabolic process"/>
    <property type="evidence" value="ECO:0007669"/>
    <property type="project" value="InterPro"/>
</dbReference>
<dbReference type="GO" id="GO:0034447">
    <property type="term" value="P:very-low-density lipoprotein particle clearance"/>
    <property type="evidence" value="ECO:0007669"/>
    <property type="project" value="TreeGrafter"/>
</dbReference>
<comment type="similarity">
    <text evidence="2">Belongs to the apolipoprotein C1 family.</text>
</comment>
<evidence type="ECO:0000256" key="4">
    <source>
        <dbReference type="ARBA" id="ARBA00022525"/>
    </source>
</evidence>
<dbReference type="PANTHER" id="PTHR16565:SF2">
    <property type="entry name" value="APOLIPOPROTEIN C-I"/>
    <property type="match status" value="1"/>
</dbReference>
<dbReference type="GO" id="GO:0050995">
    <property type="term" value="P:negative regulation of lipid catabolic process"/>
    <property type="evidence" value="ECO:0007669"/>
    <property type="project" value="TreeGrafter"/>
</dbReference>
<dbReference type="GO" id="GO:0010916">
    <property type="term" value="P:negative regulation of very-low-density lipoprotein particle clearance"/>
    <property type="evidence" value="ECO:0007669"/>
    <property type="project" value="TreeGrafter"/>
</dbReference>
<dbReference type="AlphaFoldDB" id="A0A3Q3AYU5"/>
<keyword evidence="4" id="KW-0964">Secreted</keyword>
<keyword evidence="6" id="KW-0445">Lipid transport</keyword>
<evidence type="ECO:0000313" key="8">
    <source>
        <dbReference type="Ensembl" id="ENSKMAP00000016734.1"/>
    </source>
</evidence>
<feature type="chain" id="PRO_5018619953" evidence="7">
    <location>
        <begin position="21"/>
        <end position="79"/>
    </location>
</feature>
<dbReference type="InterPro" id="IPR006781">
    <property type="entry name" value="ApoC-I"/>
</dbReference>
<dbReference type="STRING" id="37003.ENSKMAP00000016734"/>
<feature type="signal peptide" evidence="7">
    <location>
        <begin position="1"/>
        <end position="20"/>
    </location>
</feature>
<sequence>MRLYLAVAVLMLAFVAYTEAQDADSGFANFQDRLSEFGRNVAEKAKDTIDTIKNSEVAQKTQNWFEEKFAKLKTHFQQD</sequence>
<evidence type="ECO:0000256" key="7">
    <source>
        <dbReference type="SAM" id="SignalP"/>
    </source>
</evidence>
<dbReference type="PANTHER" id="PTHR16565">
    <property type="entry name" value="APOLIPOPROTEIN C-I"/>
    <property type="match status" value="1"/>
</dbReference>
<organism evidence="8 9">
    <name type="scientific">Kryptolebias marmoratus</name>
    <name type="common">Mangrove killifish</name>
    <name type="synonym">Rivulus marmoratus</name>
    <dbReference type="NCBI Taxonomy" id="37003"/>
    <lineage>
        <taxon>Eukaryota</taxon>
        <taxon>Metazoa</taxon>
        <taxon>Chordata</taxon>
        <taxon>Craniata</taxon>
        <taxon>Vertebrata</taxon>
        <taxon>Euteleostomi</taxon>
        <taxon>Actinopterygii</taxon>
        <taxon>Neopterygii</taxon>
        <taxon>Teleostei</taxon>
        <taxon>Neoteleostei</taxon>
        <taxon>Acanthomorphata</taxon>
        <taxon>Ovalentaria</taxon>
        <taxon>Atherinomorphae</taxon>
        <taxon>Cyprinodontiformes</taxon>
        <taxon>Rivulidae</taxon>
        <taxon>Kryptolebias</taxon>
    </lineage>
</organism>
<dbReference type="GeneTree" id="ENSGT00610000087424"/>
<comment type="subcellular location">
    <subcellularLocation>
        <location evidence="1">Secreted</location>
    </subcellularLocation>
</comment>
<evidence type="ECO:0000256" key="2">
    <source>
        <dbReference type="ARBA" id="ARBA00009204"/>
    </source>
</evidence>
<dbReference type="InterPro" id="IPR043081">
    <property type="entry name" value="ApoC-1_sf"/>
</dbReference>
<proteinExistence type="inferred from homology"/>
<protein>
    <submittedName>
        <fullName evidence="8">Apolipoprotein C1</fullName>
    </submittedName>
</protein>
<dbReference type="GO" id="GO:0032375">
    <property type="term" value="P:negative regulation of cholesterol transport"/>
    <property type="evidence" value="ECO:0007669"/>
    <property type="project" value="TreeGrafter"/>
</dbReference>
<dbReference type="GO" id="GO:0034364">
    <property type="term" value="C:high-density lipoprotein particle"/>
    <property type="evidence" value="ECO:0007669"/>
    <property type="project" value="TreeGrafter"/>
</dbReference>
<keyword evidence="9" id="KW-1185">Reference proteome</keyword>
<dbReference type="OMA" id="GTSTRNW"/>
<dbReference type="Proteomes" id="UP000264800">
    <property type="component" value="Unplaced"/>
</dbReference>
<dbReference type="Ensembl" id="ENSKMAT00000016968.1">
    <property type="protein sequence ID" value="ENSKMAP00000016734.1"/>
    <property type="gene ID" value="ENSKMAG00000012494.1"/>
</dbReference>
<dbReference type="GO" id="GO:0006641">
    <property type="term" value="P:triglyceride metabolic process"/>
    <property type="evidence" value="ECO:0007669"/>
    <property type="project" value="TreeGrafter"/>
</dbReference>
<evidence type="ECO:0000256" key="6">
    <source>
        <dbReference type="ARBA" id="ARBA00023055"/>
    </source>
</evidence>
<dbReference type="Pfam" id="PF04691">
    <property type="entry name" value="ApoC-I"/>
    <property type="match status" value="1"/>
</dbReference>
<evidence type="ECO:0000313" key="9">
    <source>
        <dbReference type="Proteomes" id="UP000264800"/>
    </source>
</evidence>
<reference evidence="8" key="2">
    <citation type="submission" date="2025-09" db="UniProtKB">
        <authorList>
            <consortium name="Ensembl"/>
        </authorList>
    </citation>
    <scope>IDENTIFICATION</scope>
</reference>
<dbReference type="GO" id="GO:0034361">
    <property type="term" value="C:very-low-density lipoprotein particle"/>
    <property type="evidence" value="ECO:0007669"/>
    <property type="project" value="TreeGrafter"/>
</dbReference>
<name>A0A3Q3AYU5_KRYMA</name>
<evidence type="ECO:0000256" key="5">
    <source>
        <dbReference type="ARBA" id="ARBA00022729"/>
    </source>
</evidence>
<accession>A0A3Q3AYU5</accession>
<evidence type="ECO:0000256" key="3">
    <source>
        <dbReference type="ARBA" id="ARBA00022448"/>
    </source>
</evidence>
<dbReference type="GeneID" id="108235351"/>